<dbReference type="PANTHER" id="PTHR11046:SF29">
    <property type="match status" value="1"/>
</dbReference>
<dbReference type="AlphaFoldDB" id="C3ZUM7"/>
<evidence type="ECO:0000313" key="3">
    <source>
        <dbReference type="EMBL" id="EEN43739.1"/>
    </source>
</evidence>
<dbReference type="PANTHER" id="PTHR11046">
    <property type="entry name" value="OLIGORIBONUCLEASE, MITOCHONDRIAL"/>
    <property type="match status" value="1"/>
</dbReference>
<keyword evidence="1" id="KW-0540">Nuclease</keyword>
<evidence type="ECO:0000256" key="1">
    <source>
        <dbReference type="ARBA" id="ARBA00022722"/>
    </source>
</evidence>
<gene>
    <name evidence="3" type="ORF">BRAFLDRAFT_94631</name>
</gene>
<protein>
    <submittedName>
        <fullName evidence="3">Uncharacterized protein</fullName>
    </submittedName>
</protein>
<dbReference type="EMBL" id="GG666684">
    <property type="protein sequence ID" value="EEN43739.1"/>
    <property type="molecule type" value="Genomic_DNA"/>
</dbReference>
<dbReference type="InParanoid" id="C3ZUM7"/>
<reference evidence="3" key="1">
    <citation type="journal article" date="2008" name="Nature">
        <title>The amphioxus genome and the evolution of the chordate karyotype.</title>
        <authorList>
            <consortium name="US DOE Joint Genome Institute (JGI-PGF)"/>
            <person name="Putnam N.H."/>
            <person name="Butts T."/>
            <person name="Ferrier D.E.K."/>
            <person name="Furlong R.F."/>
            <person name="Hellsten U."/>
            <person name="Kawashima T."/>
            <person name="Robinson-Rechavi M."/>
            <person name="Shoguchi E."/>
            <person name="Terry A."/>
            <person name="Yu J.-K."/>
            <person name="Benito-Gutierrez E.L."/>
            <person name="Dubchak I."/>
            <person name="Garcia-Fernandez J."/>
            <person name="Gibson-Brown J.J."/>
            <person name="Grigoriev I.V."/>
            <person name="Horton A.C."/>
            <person name="de Jong P.J."/>
            <person name="Jurka J."/>
            <person name="Kapitonov V.V."/>
            <person name="Kohara Y."/>
            <person name="Kuroki Y."/>
            <person name="Lindquist E."/>
            <person name="Lucas S."/>
            <person name="Osoegawa K."/>
            <person name="Pennacchio L.A."/>
            <person name="Salamov A.A."/>
            <person name="Satou Y."/>
            <person name="Sauka-Spengler T."/>
            <person name="Schmutz J."/>
            <person name="Shin-I T."/>
            <person name="Toyoda A."/>
            <person name="Bronner-Fraser M."/>
            <person name="Fujiyama A."/>
            <person name="Holland L.Z."/>
            <person name="Holland P.W.H."/>
            <person name="Satoh N."/>
            <person name="Rokhsar D.S."/>
        </authorList>
    </citation>
    <scope>NUCLEOTIDE SEQUENCE [LARGE SCALE GENOMIC DNA]</scope>
    <source>
        <strain evidence="3">S238N-H82</strain>
        <tissue evidence="3">Testes</tissue>
    </source>
</reference>
<accession>C3ZUM7</accession>
<keyword evidence="1" id="KW-0378">Hydrolase</keyword>
<dbReference type="GO" id="GO:0000175">
    <property type="term" value="F:3'-5'-RNA exonuclease activity"/>
    <property type="evidence" value="ECO:0007669"/>
    <property type="project" value="InterPro"/>
</dbReference>
<evidence type="ECO:0000256" key="2">
    <source>
        <dbReference type="SAM" id="MobiDB-lite"/>
    </source>
</evidence>
<name>C3ZUM7_BRAFL</name>
<proteinExistence type="predicted"/>
<feature type="region of interest" description="Disordered" evidence="2">
    <location>
        <begin position="610"/>
        <end position="689"/>
    </location>
</feature>
<organism>
    <name type="scientific">Branchiostoma floridae</name>
    <name type="common">Florida lancelet</name>
    <name type="synonym">Amphioxus</name>
    <dbReference type="NCBI Taxonomy" id="7739"/>
    <lineage>
        <taxon>Eukaryota</taxon>
        <taxon>Metazoa</taxon>
        <taxon>Chordata</taxon>
        <taxon>Cephalochordata</taxon>
        <taxon>Leptocardii</taxon>
        <taxon>Amphioxiformes</taxon>
        <taxon>Branchiostomatidae</taxon>
        <taxon>Branchiostoma</taxon>
    </lineage>
</organism>
<sequence>MAVNGKLQRRLSRDSVGAAIVKEGKEMAATSVLGQTSCEDLKSFNLADVNKELEDRAPFMSECFRASCGYKTTGYADVAVTTAASICLRVSCPTLSALQYRNSFVLLHAGAKKRAFHRLNRQQMCMSHKSTISKQREAGELHDSTVLKWRTDIEHYFMAQRVLDTIREVTAEEERLAEKAMLDKSGDTSSTLSFADLSACWFSVKAVSSDFEDQELGVSILQEEEINADMQDVDLGAGVLPEDKTNERRKPLSELAPGFPEGAYSIANLAIQDSASTESPHLPYSTATILKAISAIAQYFPQWFQLCFDNVDLNVTPKHQGRDNTTTSYHWVHQYAAKDRNIWSPPSLCTRTHMNHGTKVHKIVNERVQEGSIQCCTPNGEKSLPCMPTKEVLVHSILMIDGWQSLPLITSEYGKGGEQGRPHLFREQGRPHLFREQGRPHLFREQGRPHLFKEQGRNHLFREQGRHHLFMEQGRHHLFKEQGRPHLFMELGRHHLFKEQGRHHLFMEQGRHHLFNEQGRHHLFREQGRHHLFREQGRHHGTKLSRCLHGKRCLVGKQRGQPECTNTDWTQHQMANLPYWERFFDDPLHGAAAHKSYEEFVIGMNKAVAPKKAPKKTAKEKMTVQKSSATQKSKKAKKTAKEKTTVQKSSATQKSKKAKKTAKEKTTVQKSAATQKSEEKDAAEEASAVEAAAEKHPFMLFPQCHMKYSHAGLIDAEAIDELATDYYTKWVEAFPIKSKSANEDFYLHGAVGAILTDQGKITGGLTTQQQDSLSKINHMYCNLHALIGFATYADAALTELETKVWWQRDGPLGVADLREFQDKSGKTAPHKGSPCSAFGPEGSQIQTFKDFLHLSFTSVDGEEVQNKKSLVKLISFRANRFNIVFQAAAAVYHHKEDIRILFEEGFVKACTEFYKLFST</sequence>
<dbReference type="InterPro" id="IPR022894">
    <property type="entry name" value="Oligoribonuclease"/>
</dbReference>